<keyword evidence="1" id="KW-1133">Transmembrane helix</keyword>
<dbReference type="EMBL" id="JALIEB010000003">
    <property type="protein sequence ID" value="MCV3271213.1"/>
    <property type="molecule type" value="Genomic_DNA"/>
</dbReference>
<accession>A0ABT3BCB2</accession>
<dbReference type="Pfam" id="PF13801">
    <property type="entry name" value="Metal_resist"/>
    <property type="match status" value="1"/>
</dbReference>
<name>A0ABT3BCB2_9RHOB</name>
<proteinExistence type="predicted"/>
<dbReference type="InterPro" id="IPR025961">
    <property type="entry name" value="Metal_resist"/>
</dbReference>
<evidence type="ECO:0000256" key="1">
    <source>
        <dbReference type="SAM" id="Phobius"/>
    </source>
</evidence>
<comment type="caution">
    <text evidence="2">The sequence shown here is derived from an EMBL/GenBank/DDBJ whole genome shotgun (WGS) entry which is preliminary data.</text>
</comment>
<evidence type="ECO:0000313" key="2">
    <source>
        <dbReference type="EMBL" id="MCV3271213.1"/>
    </source>
</evidence>
<organism evidence="2 3">
    <name type="scientific">Roseobacter sinensis</name>
    <dbReference type="NCBI Taxonomy" id="2931391"/>
    <lineage>
        <taxon>Bacteria</taxon>
        <taxon>Pseudomonadati</taxon>
        <taxon>Pseudomonadota</taxon>
        <taxon>Alphaproteobacteria</taxon>
        <taxon>Rhodobacterales</taxon>
        <taxon>Roseobacteraceae</taxon>
        <taxon>Roseobacter</taxon>
    </lineage>
</organism>
<gene>
    <name evidence="2" type="ORF">MUB52_07220</name>
</gene>
<dbReference type="Proteomes" id="UP001208690">
    <property type="component" value="Unassembled WGS sequence"/>
</dbReference>
<keyword evidence="1" id="KW-0472">Membrane</keyword>
<feature type="transmembrane region" description="Helical" evidence="1">
    <location>
        <begin position="14"/>
        <end position="38"/>
    </location>
</feature>
<keyword evidence="1" id="KW-0812">Transmembrane</keyword>
<dbReference type="RefSeq" id="WP_263843525.1">
    <property type="nucleotide sequence ID" value="NZ_JALIEB010000003.1"/>
</dbReference>
<sequence length="162" mass="17390">MQDTTPPKGSAPRWIKIVLGLSLAFNFAVIGLIGGAVLRHGDGKIAAARSSGFGAYGLPYMIALPRDDRRAVRRAVRSGVGVPDREARRALYRDVLATLRATPFDPSALAGAMSRQAETTIAVQKAAQGAWLEVVSDMSDAERSAYADAVEEVLRRGPKTRR</sequence>
<protein>
    <submittedName>
        <fullName evidence="2">Periplasmic heavy metal sensor</fullName>
    </submittedName>
</protein>
<reference evidence="2 3" key="1">
    <citation type="submission" date="2022-04" db="EMBL/GenBank/DDBJ databases">
        <title>Roseobacter sp. WL0113 is a bacterium isolated from neritic sediment.</title>
        <authorList>
            <person name="Wang L."/>
            <person name="He W."/>
            <person name="Zhang D.-F."/>
        </authorList>
    </citation>
    <scope>NUCLEOTIDE SEQUENCE [LARGE SCALE GENOMIC DNA]</scope>
    <source>
        <strain evidence="2 3">WL0113</strain>
    </source>
</reference>
<evidence type="ECO:0000313" key="3">
    <source>
        <dbReference type="Proteomes" id="UP001208690"/>
    </source>
</evidence>
<keyword evidence="3" id="KW-1185">Reference proteome</keyword>